<feature type="region of interest" description="Disordered" evidence="1">
    <location>
        <begin position="35"/>
        <end position="59"/>
    </location>
</feature>
<dbReference type="AlphaFoldDB" id="A0AAW9SP91"/>
<dbReference type="Proteomes" id="UP001428774">
    <property type="component" value="Unassembled WGS sequence"/>
</dbReference>
<name>A0AAW9SP91_9RHOB</name>
<gene>
    <name evidence="2" type="ORF">ABFB10_18880</name>
</gene>
<accession>A0AAW9SP91</accession>
<protein>
    <submittedName>
        <fullName evidence="2">Uncharacterized protein</fullName>
    </submittedName>
</protein>
<keyword evidence="3" id="KW-1185">Reference proteome</keyword>
<sequence>MLATLTRGMNDSRCVRRLDRMKRVIRLHAIHPRSMGCADRRNHGDREYDKHGEDTGEHA</sequence>
<reference evidence="2 3" key="1">
    <citation type="submission" date="2024-05" db="EMBL/GenBank/DDBJ databases">
        <title>Genome sequence of Ponticoccus litoralis KCCM 90028.</title>
        <authorList>
            <person name="Kim J.M."/>
            <person name="Lee J.K."/>
            <person name="Choi B.J."/>
            <person name="Bayburt H."/>
            <person name="Baek J.H."/>
            <person name="Jeon C.O."/>
        </authorList>
    </citation>
    <scope>NUCLEOTIDE SEQUENCE [LARGE SCALE GENOMIC DNA]</scope>
    <source>
        <strain evidence="2 3">KCCM 90028</strain>
    </source>
</reference>
<comment type="caution">
    <text evidence="2">The sequence shown here is derived from an EMBL/GenBank/DDBJ whole genome shotgun (WGS) entry which is preliminary data.</text>
</comment>
<feature type="compositionally biased region" description="Basic and acidic residues" evidence="1">
    <location>
        <begin position="38"/>
        <end position="59"/>
    </location>
</feature>
<proteinExistence type="predicted"/>
<evidence type="ECO:0000313" key="3">
    <source>
        <dbReference type="Proteomes" id="UP001428774"/>
    </source>
</evidence>
<evidence type="ECO:0000313" key="2">
    <source>
        <dbReference type="EMBL" id="MEN9062743.1"/>
    </source>
</evidence>
<dbReference type="EMBL" id="JBDNCH010000002">
    <property type="protein sequence ID" value="MEN9062743.1"/>
    <property type="molecule type" value="Genomic_DNA"/>
</dbReference>
<dbReference type="RefSeq" id="WP_347167677.1">
    <property type="nucleotide sequence ID" value="NZ_JBDNCH010000002.1"/>
</dbReference>
<evidence type="ECO:0000256" key="1">
    <source>
        <dbReference type="SAM" id="MobiDB-lite"/>
    </source>
</evidence>
<organism evidence="2 3">
    <name type="scientific">Ponticoccus litoralis</name>
    <dbReference type="NCBI Taxonomy" id="422297"/>
    <lineage>
        <taxon>Bacteria</taxon>
        <taxon>Pseudomonadati</taxon>
        <taxon>Pseudomonadota</taxon>
        <taxon>Alphaproteobacteria</taxon>
        <taxon>Rhodobacterales</taxon>
        <taxon>Roseobacteraceae</taxon>
        <taxon>Ponticoccus</taxon>
    </lineage>
</organism>